<dbReference type="InterPro" id="IPR008780">
    <property type="entry name" value="Plasmodium_Vir"/>
</dbReference>
<organism evidence="1 2">
    <name type="scientific">Plasmodium ovale curtisi</name>
    <dbReference type="NCBI Taxonomy" id="864141"/>
    <lineage>
        <taxon>Eukaryota</taxon>
        <taxon>Sar</taxon>
        <taxon>Alveolata</taxon>
        <taxon>Apicomplexa</taxon>
        <taxon>Aconoidasida</taxon>
        <taxon>Haemosporida</taxon>
        <taxon>Plasmodiidae</taxon>
        <taxon>Plasmodium</taxon>
        <taxon>Plasmodium (Plasmodium)</taxon>
    </lineage>
</organism>
<evidence type="ECO:0000313" key="2">
    <source>
        <dbReference type="Proteomes" id="UP000078560"/>
    </source>
</evidence>
<proteinExistence type="predicted"/>
<evidence type="ECO:0000313" key="1">
    <source>
        <dbReference type="EMBL" id="SBS90553.1"/>
    </source>
</evidence>
<name>A0A1A8WH70_PLAOA</name>
<reference evidence="2" key="1">
    <citation type="submission" date="2016-05" db="EMBL/GenBank/DDBJ databases">
        <authorList>
            <person name="Naeem Raeece"/>
        </authorList>
    </citation>
    <scope>NUCLEOTIDE SEQUENCE [LARGE SCALE GENOMIC DNA]</scope>
</reference>
<accession>A0A1A8WH70</accession>
<protein>
    <submittedName>
        <fullName evidence="1">PIR Superfamily Protein</fullName>
    </submittedName>
</protein>
<dbReference type="Pfam" id="PF05795">
    <property type="entry name" value="Plasmodium_Vir"/>
    <property type="match status" value="1"/>
</dbReference>
<dbReference type="Proteomes" id="UP000078560">
    <property type="component" value="Unassembled WGS sequence"/>
</dbReference>
<dbReference type="EMBL" id="FLQU01000957">
    <property type="protein sequence ID" value="SBS90553.1"/>
    <property type="molecule type" value="Genomic_DNA"/>
</dbReference>
<dbReference type="AlphaFoldDB" id="A0A1A8WH70"/>
<sequence length="325" mass="38067">MEALGVTEDGEMPYLPSFRNYNDLNKSYYRAHGYDNKCQDLQDKLSDYVDIEELCHSFSGIFKKYSDFKTNILFDDNVCSLVNYWLYDRVFNVIIHRKNKKNVEEIIFNILKFWGYFIKSHKCNIQLEYCIQDNFEKAKKLYDFATNYHTIENYLKTPGYICTEKFSKYITENIDSYKQIEGECSNSTKIYCKLLKDIYTKYGKDNLLQLKCDNVQSISNSPSLQHQEGDTYQSFALSGTGDYTSSSSNTAVASILPLLGISFTTFFLYKFTSIGTWINPKIGSIKKLIKNLYEDNDKSINNSENIDIYFENREVNMQYHSWGNY</sequence>
<gene>
    <name evidence="1" type="ORF">POVCU2_0062070</name>
</gene>